<keyword evidence="1" id="KW-1133">Transmembrane helix</keyword>
<dbReference type="Pfam" id="PF04773">
    <property type="entry name" value="FecR"/>
    <property type="match status" value="1"/>
</dbReference>
<dbReference type="PANTHER" id="PTHR30273">
    <property type="entry name" value="PERIPLASMIC SIGNAL SENSOR AND SIGMA FACTOR ACTIVATOR FECR-RELATED"/>
    <property type="match status" value="1"/>
</dbReference>
<dbReference type="HOGENOM" id="CLU_050192_2_3_10"/>
<feature type="transmembrane region" description="Helical" evidence="1">
    <location>
        <begin position="87"/>
        <end position="110"/>
    </location>
</feature>
<comment type="caution">
    <text evidence="4">The sequence shown here is derived from an EMBL/GenBank/DDBJ whole genome shotgun (WGS) entry which is preliminary data.</text>
</comment>
<dbReference type="FunFam" id="2.60.120.1440:FF:000001">
    <property type="entry name" value="Putative anti-sigma factor"/>
    <property type="match status" value="1"/>
</dbReference>
<dbReference type="InterPro" id="IPR006860">
    <property type="entry name" value="FecR"/>
</dbReference>
<dbReference type="GO" id="GO:0016989">
    <property type="term" value="F:sigma factor antagonist activity"/>
    <property type="evidence" value="ECO:0007669"/>
    <property type="project" value="TreeGrafter"/>
</dbReference>
<evidence type="ECO:0000259" key="2">
    <source>
        <dbReference type="Pfam" id="PF04773"/>
    </source>
</evidence>
<dbReference type="Pfam" id="PF16344">
    <property type="entry name" value="FecR_C"/>
    <property type="match status" value="1"/>
</dbReference>
<dbReference type="PIRSF" id="PIRSF018266">
    <property type="entry name" value="FecR"/>
    <property type="match status" value="1"/>
</dbReference>
<protein>
    <recommendedName>
        <fullName evidence="6">FecR protein domain-containing protein</fullName>
    </recommendedName>
</protein>
<feature type="domain" description="Protein FecR C-terminal" evidence="3">
    <location>
        <begin position="267"/>
        <end position="335"/>
    </location>
</feature>
<keyword evidence="1" id="KW-0472">Membrane</keyword>
<evidence type="ECO:0000259" key="3">
    <source>
        <dbReference type="Pfam" id="PF16344"/>
    </source>
</evidence>
<reference evidence="4 5" key="1">
    <citation type="submission" date="2013-04" db="EMBL/GenBank/DDBJ databases">
        <title>The Genome Sequence of Parabacteroides goldsteinii DSM 19448.</title>
        <authorList>
            <consortium name="The Broad Institute Genomics Platform"/>
            <person name="Earl A."/>
            <person name="Ward D."/>
            <person name="Feldgarden M."/>
            <person name="Gevers D."/>
            <person name="Martens E."/>
            <person name="Sakamoto M."/>
            <person name="Benno Y."/>
            <person name="Song Y."/>
            <person name="Liu C."/>
            <person name="Lee J."/>
            <person name="Bolanos M."/>
            <person name="Vaisanen M.L."/>
            <person name="Finegold S.M."/>
            <person name="Walker B."/>
            <person name="Young S."/>
            <person name="Zeng Q."/>
            <person name="Gargeya S."/>
            <person name="Fitzgerald M."/>
            <person name="Haas B."/>
            <person name="Abouelleil A."/>
            <person name="Allen A.W."/>
            <person name="Alvarado L."/>
            <person name="Arachchi H.M."/>
            <person name="Berlin A.M."/>
            <person name="Chapman S.B."/>
            <person name="Gainer-Dewar J."/>
            <person name="Goldberg J."/>
            <person name="Griggs A."/>
            <person name="Gujja S."/>
            <person name="Hansen M."/>
            <person name="Howarth C."/>
            <person name="Imamovic A."/>
            <person name="Ireland A."/>
            <person name="Larimer J."/>
            <person name="McCowan C."/>
            <person name="Murphy C."/>
            <person name="Pearson M."/>
            <person name="Poon T.W."/>
            <person name="Priest M."/>
            <person name="Roberts A."/>
            <person name="Saif S."/>
            <person name="Shea T."/>
            <person name="Sisk P."/>
            <person name="Sykes S."/>
            <person name="Wortman J."/>
            <person name="Nusbaum C."/>
            <person name="Birren B."/>
        </authorList>
    </citation>
    <scope>NUCLEOTIDE SEQUENCE [LARGE SCALE GENOMIC DNA]</scope>
    <source>
        <strain evidence="4 5">DSM 19448</strain>
    </source>
</reference>
<accession>A0A0F5JH14</accession>
<evidence type="ECO:0008006" key="6">
    <source>
        <dbReference type="Google" id="ProtNLM"/>
    </source>
</evidence>
<gene>
    <name evidence="4" type="ORF">HMPREF1535_01665</name>
</gene>
<dbReference type="InterPro" id="IPR032508">
    <property type="entry name" value="FecR_C"/>
</dbReference>
<evidence type="ECO:0000313" key="5">
    <source>
        <dbReference type="Proteomes" id="UP000033047"/>
    </source>
</evidence>
<name>A0A0F5JH14_9BACT</name>
<keyword evidence="1" id="KW-0812">Transmembrane</keyword>
<sequence>MSYIKKIVDYFFHHDLPEEMNWKIHRRLLKKEDRPEVDEALQSVWDTMGFPEMNEARPRQAYSILSKNLGFTEQKKSASKNVRIIPFWVKLTAIWLLPLIMFSTSVYFYWQATSVKDVLATVSLIEHFVPAGKREQIVLPDSSRVWLNSGSVLIYPSIFVGDRREVYLSGEGYFEVEKNAEQPFIVKARTLNVEVLGTRFNLFAYPEIGQIATTLEEGAVQVRLQDEEGKSFHLVPDEQLVYYIESGSVDVRKVVSADYSDWREGGLLFDNYSFTDIIRILQRTYGLDIHLQTSAYNKNLLTVHFNKNESVENIFMLLKELIPGLEYKIDGKSIYLK</sequence>
<dbReference type="STRING" id="927665.HMPREF1535_01665"/>
<evidence type="ECO:0000313" key="4">
    <source>
        <dbReference type="EMBL" id="KKB57013.1"/>
    </source>
</evidence>
<dbReference type="Gene3D" id="3.55.50.30">
    <property type="match status" value="1"/>
</dbReference>
<dbReference type="PANTHER" id="PTHR30273:SF2">
    <property type="entry name" value="PROTEIN FECR"/>
    <property type="match status" value="1"/>
</dbReference>
<feature type="domain" description="FecR protein" evidence="2">
    <location>
        <begin position="130"/>
        <end position="221"/>
    </location>
</feature>
<dbReference type="Gene3D" id="2.60.120.1440">
    <property type="match status" value="1"/>
</dbReference>
<dbReference type="InterPro" id="IPR012373">
    <property type="entry name" value="Ferrdict_sens_TM"/>
</dbReference>
<dbReference type="RefSeq" id="WP_046145812.1">
    <property type="nucleotide sequence ID" value="NZ_KQ033912.1"/>
</dbReference>
<evidence type="ECO:0000256" key="1">
    <source>
        <dbReference type="SAM" id="Phobius"/>
    </source>
</evidence>
<dbReference type="PATRIC" id="fig|927665.4.peg.1703"/>
<dbReference type="AlphaFoldDB" id="A0A0F5JH14"/>
<dbReference type="EMBL" id="AQHV01000010">
    <property type="protein sequence ID" value="KKB57013.1"/>
    <property type="molecule type" value="Genomic_DNA"/>
</dbReference>
<organism evidence="4 5">
    <name type="scientific">Parabacteroides goldsteinii DSM 19448 = WAL 12034</name>
    <dbReference type="NCBI Taxonomy" id="927665"/>
    <lineage>
        <taxon>Bacteria</taxon>
        <taxon>Pseudomonadati</taxon>
        <taxon>Bacteroidota</taxon>
        <taxon>Bacteroidia</taxon>
        <taxon>Bacteroidales</taxon>
        <taxon>Tannerellaceae</taxon>
        <taxon>Parabacteroides</taxon>
    </lineage>
</organism>
<proteinExistence type="predicted"/>
<dbReference type="Proteomes" id="UP000033047">
    <property type="component" value="Unassembled WGS sequence"/>
</dbReference>